<comment type="function">
    <text evidence="18">Core subunit of the mitochondrial membrane respiratory chain NADH dehydrogenase (Complex I) which catalyzes electron transfer from NADH through the respiratory chain, using ubiquinone as an electron acceptor. Essential for the catalytic activity and assembly of complex I.</text>
</comment>
<feature type="domain" description="NADH:quinone oxidoreductase/Mrp antiporter transmembrane" evidence="19">
    <location>
        <begin position="21"/>
        <end position="282"/>
    </location>
</feature>
<keyword evidence="10 18" id="KW-1278">Translocase</keyword>
<sequence>MYNKTLFTVTLTVGTLIAIASYSWMGMWIGLEINLLSFIPLMTDAKNKMATEAALKYFITQALASTLLLFSLILMSMDLTTSAMVGLGLKLITNTSLLTKMGAAPFHFWFPEVIEGLSWTNSAILLIWQKIAPMALIMFFNITQTYLTLVVITCMMVSGLMGMNQTSLRKILAYSSINHIGWMLSAMWFSETLWILYFLVYSVITASILLIFSSLNIFFLAQLPNAIAYDLPIKLFTMLNFMSLGGLPPFLGFFPKWITIQTLVSSKFFLVSTLMVVMTLLTLYFYIRVVFSAILLGANEMNFHHQRKINKFLMFTLSVVSIVGLVLSTALFNYL</sequence>
<dbReference type="GO" id="GO:0006120">
    <property type="term" value="P:mitochondrial electron transport, NADH to ubiquinone"/>
    <property type="evidence" value="ECO:0007669"/>
    <property type="project" value="InterPro"/>
</dbReference>
<keyword evidence="16 18" id="KW-0472">Membrane</keyword>
<evidence type="ECO:0000256" key="12">
    <source>
        <dbReference type="ARBA" id="ARBA00022989"/>
    </source>
</evidence>
<dbReference type="RefSeq" id="YP_008994039.1">
    <property type="nucleotide sequence ID" value="NC_023246.1"/>
</dbReference>
<evidence type="ECO:0000256" key="13">
    <source>
        <dbReference type="ARBA" id="ARBA00023027"/>
    </source>
</evidence>
<dbReference type="EC" id="7.1.1.2" evidence="4 18"/>
<dbReference type="Pfam" id="PF00361">
    <property type="entry name" value="Proton_antipo_M"/>
    <property type="match status" value="1"/>
</dbReference>
<proteinExistence type="inferred from homology"/>
<evidence type="ECO:0000256" key="5">
    <source>
        <dbReference type="ARBA" id="ARBA00021008"/>
    </source>
</evidence>
<dbReference type="EMBL" id="KC428100">
    <property type="protein sequence ID" value="AGG19628.1"/>
    <property type="molecule type" value="Genomic_DNA"/>
</dbReference>
<evidence type="ECO:0000256" key="16">
    <source>
        <dbReference type="ARBA" id="ARBA00023136"/>
    </source>
</evidence>
<evidence type="ECO:0000256" key="11">
    <source>
        <dbReference type="ARBA" id="ARBA00022982"/>
    </source>
</evidence>
<comment type="similarity">
    <text evidence="3 18">Belongs to the complex I subunit 2 family.</text>
</comment>
<comment type="subcellular location">
    <subcellularLocation>
        <location evidence="2 18">Mitochondrion inner membrane</location>
        <topology evidence="2 18">Multi-pass membrane protein</topology>
    </subcellularLocation>
</comment>
<dbReference type="PANTHER" id="PTHR46552">
    <property type="entry name" value="NADH-UBIQUINONE OXIDOREDUCTASE CHAIN 2"/>
    <property type="match status" value="1"/>
</dbReference>
<gene>
    <name evidence="20" type="primary">ND2</name>
</gene>
<evidence type="ECO:0000313" key="20">
    <source>
        <dbReference type="EMBL" id="AGG19628.1"/>
    </source>
</evidence>
<evidence type="ECO:0000256" key="4">
    <source>
        <dbReference type="ARBA" id="ARBA00012944"/>
    </source>
</evidence>
<feature type="transmembrane region" description="Helical" evidence="18">
    <location>
        <begin position="146"/>
        <end position="164"/>
    </location>
</feature>
<comment type="catalytic activity">
    <reaction evidence="17 18">
        <text>a ubiquinone + NADH + 5 H(+)(in) = a ubiquinol + NAD(+) + 4 H(+)(out)</text>
        <dbReference type="Rhea" id="RHEA:29091"/>
        <dbReference type="Rhea" id="RHEA-COMP:9565"/>
        <dbReference type="Rhea" id="RHEA-COMP:9566"/>
        <dbReference type="ChEBI" id="CHEBI:15378"/>
        <dbReference type="ChEBI" id="CHEBI:16389"/>
        <dbReference type="ChEBI" id="CHEBI:17976"/>
        <dbReference type="ChEBI" id="CHEBI:57540"/>
        <dbReference type="ChEBI" id="CHEBI:57945"/>
        <dbReference type="EC" id="7.1.1.2"/>
    </reaction>
</comment>
<evidence type="ECO:0000256" key="15">
    <source>
        <dbReference type="ARBA" id="ARBA00023128"/>
    </source>
</evidence>
<dbReference type="CTD" id="4536"/>
<keyword evidence="6" id="KW-0813">Transport</keyword>
<feature type="transmembrane region" description="Helical" evidence="18">
    <location>
        <begin position="233"/>
        <end position="254"/>
    </location>
</feature>
<dbReference type="AlphaFoldDB" id="V9MHC6"/>
<keyword evidence="13 18" id="KW-0520">NAD</keyword>
<evidence type="ECO:0000256" key="8">
    <source>
        <dbReference type="ARBA" id="ARBA00022692"/>
    </source>
</evidence>
<keyword evidence="7 18" id="KW-0679">Respiratory chain</keyword>
<evidence type="ECO:0000259" key="19">
    <source>
        <dbReference type="Pfam" id="PF00361"/>
    </source>
</evidence>
<evidence type="ECO:0000256" key="2">
    <source>
        <dbReference type="ARBA" id="ARBA00004448"/>
    </source>
</evidence>
<evidence type="ECO:0000256" key="9">
    <source>
        <dbReference type="ARBA" id="ARBA00022792"/>
    </source>
</evidence>
<evidence type="ECO:0000256" key="7">
    <source>
        <dbReference type="ARBA" id="ARBA00022660"/>
    </source>
</evidence>
<protein>
    <recommendedName>
        <fullName evidence="5 18">NADH-ubiquinone oxidoreductase chain 2</fullName>
        <ecNumber evidence="4 18">7.1.1.2</ecNumber>
    </recommendedName>
</protein>
<evidence type="ECO:0000256" key="17">
    <source>
        <dbReference type="ARBA" id="ARBA00049551"/>
    </source>
</evidence>
<evidence type="ECO:0000256" key="6">
    <source>
        <dbReference type="ARBA" id="ARBA00022448"/>
    </source>
</evidence>
<dbReference type="InterPro" id="IPR050175">
    <property type="entry name" value="Complex_I_Subunit_2"/>
</dbReference>
<evidence type="ECO:0000256" key="18">
    <source>
        <dbReference type="RuleBase" id="RU003403"/>
    </source>
</evidence>
<reference evidence="20" key="2">
    <citation type="journal article" date="2014" name="Genet. Mol. Res.">
        <title>Complete mitochondrial genome sequence of Cheirotonus jansoni (Coleoptera: Scarabaeidae).</title>
        <authorList>
            <person name="Shao L.L."/>
            <person name="Huang D.Y."/>
            <person name="Sun X.Y."/>
            <person name="Hao J.S."/>
            <person name="Cheng C.H."/>
            <person name="Zhang W."/>
            <person name="Yang Q."/>
        </authorList>
    </citation>
    <scope>NUCLEOTIDE SEQUENCE</scope>
</reference>
<name>V9MHC6_9SCAR</name>
<dbReference type="GO" id="GO:0008137">
    <property type="term" value="F:NADH dehydrogenase (ubiquinone) activity"/>
    <property type="evidence" value="ECO:0007669"/>
    <property type="project" value="UniProtKB-EC"/>
</dbReference>
<dbReference type="PANTHER" id="PTHR46552:SF1">
    <property type="entry name" value="NADH-UBIQUINONE OXIDOREDUCTASE CHAIN 2"/>
    <property type="match status" value="1"/>
</dbReference>
<dbReference type="GeneID" id="18128991"/>
<accession>V9MHC6</accession>
<keyword evidence="12 18" id="KW-1133">Transmembrane helix</keyword>
<feature type="transmembrane region" description="Helical" evidence="18">
    <location>
        <begin position="54"/>
        <end position="75"/>
    </location>
</feature>
<comment type="function">
    <text evidence="1">Core subunit of the mitochondrial membrane respiratory chain NADH dehydrogenase (Complex I) that is believed to belong to the minimal assembly required for catalysis. Complex I functions in the transfer of electrons from NADH to the respiratory chain. The immediate electron acceptor for the enzyme is believed to be ubiquinone.</text>
</comment>
<evidence type="ECO:0000256" key="3">
    <source>
        <dbReference type="ARBA" id="ARBA00007012"/>
    </source>
</evidence>
<feature type="transmembrane region" description="Helical" evidence="18">
    <location>
        <begin position="269"/>
        <end position="291"/>
    </location>
</feature>
<dbReference type="InterPro" id="IPR001750">
    <property type="entry name" value="ND/Mrp_TM"/>
</dbReference>
<keyword evidence="11 18" id="KW-0249">Electron transport</keyword>
<feature type="transmembrane region" description="Helical" evidence="18">
    <location>
        <begin position="6"/>
        <end position="33"/>
    </location>
</feature>
<evidence type="ECO:0000256" key="14">
    <source>
        <dbReference type="ARBA" id="ARBA00023075"/>
    </source>
</evidence>
<evidence type="ECO:0000256" key="1">
    <source>
        <dbReference type="ARBA" id="ARBA00003257"/>
    </source>
</evidence>
<dbReference type="InterPro" id="IPR003917">
    <property type="entry name" value="NADH_UbQ_OxRdtase_chain2"/>
</dbReference>
<evidence type="ECO:0000256" key="10">
    <source>
        <dbReference type="ARBA" id="ARBA00022967"/>
    </source>
</evidence>
<feature type="transmembrane region" description="Helical" evidence="18">
    <location>
        <begin position="312"/>
        <end position="332"/>
    </location>
</feature>
<dbReference type="PRINTS" id="PR01436">
    <property type="entry name" value="NADHDHGNASE2"/>
</dbReference>
<organism evidence="20">
    <name type="scientific">Cheirotonus jansoni</name>
    <dbReference type="NCBI Taxonomy" id="1297118"/>
    <lineage>
        <taxon>Eukaryota</taxon>
        <taxon>Metazoa</taxon>
        <taxon>Ecdysozoa</taxon>
        <taxon>Arthropoda</taxon>
        <taxon>Hexapoda</taxon>
        <taxon>Insecta</taxon>
        <taxon>Pterygota</taxon>
        <taxon>Neoptera</taxon>
        <taxon>Endopterygota</taxon>
        <taxon>Coleoptera</taxon>
        <taxon>Polyphaga</taxon>
        <taxon>Scarabaeiformia</taxon>
        <taxon>Scarabaeidae</taxon>
        <taxon>Melolonthinae</taxon>
        <taxon>Cheirotonus</taxon>
    </lineage>
</organism>
<geneLocation type="mitochondrion" evidence="20"/>
<feature type="transmembrane region" description="Helical" evidence="18">
    <location>
        <begin position="195"/>
        <end position="221"/>
    </location>
</feature>
<reference evidence="20" key="1">
    <citation type="submission" date="2012-12" db="EMBL/GenBank/DDBJ databases">
        <authorList>
            <person name="Shao L."/>
            <person name="Hao J."/>
        </authorList>
    </citation>
    <scope>NUCLEOTIDE SEQUENCE</scope>
</reference>
<keyword evidence="8 18" id="KW-0812">Transmembrane</keyword>
<keyword evidence="14 18" id="KW-0830">Ubiquinone</keyword>
<keyword evidence="15 18" id="KW-0496">Mitochondrion</keyword>
<dbReference type="GO" id="GO:0005743">
    <property type="term" value="C:mitochondrial inner membrane"/>
    <property type="evidence" value="ECO:0007669"/>
    <property type="project" value="UniProtKB-SubCell"/>
</dbReference>
<keyword evidence="9 18" id="KW-0999">Mitochondrion inner membrane</keyword>